<feature type="binding site" evidence="5">
    <location>
        <position position="85"/>
    </location>
    <ligand>
        <name>S-adenosyl-L-methionine</name>
        <dbReference type="ChEBI" id="CHEBI:59789"/>
    </ligand>
</feature>
<keyword evidence="8" id="KW-1185">Reference proteome</keyword>
<evidence type="ECO:0000256" key="2">
    <source>
        <dbReference type="ARBA" id="ARBA00022679"/>
    </source>
</evidence>
<dbReference type="GO" id="GO:0005737">
    <property type="term" value="C:cytoplasm"/>
    <property type="evidence" value="ECO:0007669"/>
    <property type="project" value="UniProtKB-SubCell"/>
</dbReference>
<evidence type="ECO:0000256" key="5">
    <source>
        <dbReference type="HAMAP-Rule" id="MF_01922"/>
    </source>
</evidence>
<proteinExistence type="inferred from homology"/>
<accession>O27268</accession>
<dbReference type="PIR" id="C69027">
    <property type="entry name" value="C69027"/>
</dbReference>
<gene>
    <name evidence="5" type="primary">taw2</name>
    <name evidence="7" type="ordered locus">MTH_1200</name>
</gene>
<dbReference type="PATRIC" id="fig|187420.15.peg.1178"/>
<feature type="binding site" evidence="5">
    <location>
        <position position="78"/>
    </location>
    <ligand>
        <name>S-adenosyl-L-methionine</name>
        <dbReference type="ChEBI" id="CHEBI:59789"/>
    </ligand>
</feature>
<dbReference type="HAMAP" id="MF_01922">
    <property type="entry name" value="TYW2_archaea"/>
    <property type="match status" value="1"/>
</dbReference>
<keyword evidence="4 5" id="KW-0819">tRNA processing</keyword>
<keyword evidence="2 5" id="KW-0808">Transferase</keyword>
<dbReference type="InterPro" id="IPR056744">
    <property type="entry name" value="TRM5/TYW2-like_N"/>
</dbReference>
<dbReference type="SUPFAM" id="SSF53335">
    <property type="entry name" value="S-adenosyl-L-methionine-dependent methyltransferases"/>
    <property type="match status" value="1"/>
</dbReference>
<comment type="similarity">
    <text evidence="5">Belongs to the class I-like SAM-binding methyltransferase superfamily. TRM5/TYW2 family.</text>
</comment>
<sequence length="244" mass="27609">MKTMKWARIGDIIVLNREADDPEALLEMEGVRSVIRVEGIHGPLRRPRVRVLAGSGTETVHKENGCLFRIDLSRVMWSRGNINERARIPSLVEEGETVVDMFAGIGYFSIPVAVHSDPGRVYSVELNPDSFELLKSNITLNRVEGIIEPILGDCREVAPELDADRVIMGYVGRTHHFLDAAMECVRDGGVIHYHETAPEAIRFSRPLRRIERAAHPRRVSLLDKRVIKKYSPGVWHVVLDVRIH</sequence>
<dbReference type="AlphaFoldDB" id="O27268"/>
<comment type="subcellular location">
    <subcellularLocation>
        <location evidence="5">Cytoplasm</location>
    </subcellularLocation>
</comment>
<comment type="caution">
    <text evidence="5">Lacks conserved residue(s) required for the propagation of feature annotation.</text>
</comment>
<dbReference type="GO" id="GO:0030488">
    <property type="term" value="P:tRNA methylation"/>
    <property type="evidence" value="ECO:0007669"/>
    <property type="project" value="TreeGrafter"/>
</dbReference>
<dbReference type="Proteomes" id="UP000005223">
    <property type="component" value="Chromosome"/>
</dbReference>
<feature type="domain" description="SAM-dependent methyltransferase TRM5/TYW2-type" evidence="6">
    <location>
        <begin position="6"/>
        <end position="244"/>
    </location>
</feature>
<dbReference type="PANTHER" id="PTHR23245">
    <property type="entry name" value="TRNA METHYLTRANSFERASE"/>
    <property type="match status" value="1"/>
</dbReference>
<protein>
    <recommendedName>
        <fullName evidence="5">tRNA(Phe) (4-demethylwyosine(37)-C(7)) aminocarboxypropyltransferase</fullName>
        <ecNumber evidence="5">2.5.1.114</ecNumber>
    </recommendedName>
    <alternativeName>
        <fullName evidence="5">tRNA wyosine derivatives biosynthesis protein Taw2</fullName>
    </alternativeName>
</protein>
<evidence type="ECO:0000256" key="3">
    <source>
        <dbReference type="ARBA" id="ARBA00022691"/>
    </source>
</evidence>
<dbReference type="GO" id="GO:0102522">
    <property type="term" value="F:tRNA 4-demethylwyosine alpha-amino-alpha-carboxypropyltransferase activity"/>
    <property type="evidence" value="ECO:0007669"/>
    <property type="project" value="UniProtKB-EC"/>
</dbReference>
<dbReference type="STRING" id="187420.MTH_1200"/>
<dbReference type="Gene3D" id="3.40.50.150">
    <property type="entry name" value="Vaccinia Virus protein VP39"/>
    <property type="match status" value="1"/>
</dbReference>
<dbReference type="InterPro" id="IPR030867">
    <property type="entry name" value="TYW2_archaea"/>
</dbReference>
<dbReference type="InterPro" id="IPR056743">
    <property type="entry name" value="TRM5-TYW2-like_MTfase"/>
</dbReference>
<dbReference type="FunCoup" id="O27268">
    <property type="interactions" value="1"/>
</dbReference>
<evidence type="ECO:0000259" key="6">
    <source>
        <dbReference type="PROSITE" id="PS51684"/>
    </source>
</evidence>
<dbReference type="PaxDb" id="187420-MTH_1200"/>
<evidence type="ECO:0000256" key="4">
    <source>
        <dbReference type="ARBA" id="ARBA00022694"/>
    </source>
</evidence>
<dbReference type="InParanoid" id="O27268"/>
<keyword evidence="3 5" id="KW-0949">S-adenosyl-L-methionine</keyword>
<keyword evidence="1" id="KW-0489">Methyltransferase</keyword>
<dbReference type="InterPro" id="IPR029063">
    <property type="entry name" value="SAM-dependent_MTases_sf"/>
</dbReference>
<dbReference type="FunFam" id="3.40.50.150:FF:000131">
    <property type="entry name" value="tRNA wybutosine-synthesizing protein 2/3/4"/>
    <property type="match status" value="1"/>
</dbReference>
<dbReference type="CDD" id="cd02440">
    <property type="entry name" value="AdoMet_MTases"/>
    <property type="match status" value="1"/>
</dbReference>
<evidence type="ECO:0000256" key="1">
    <source>
        <dbReference type="ARBA" id="ARBA00022603"/>
    </source>
</evidence>
<dbReference type="EMBL" id="AE000666">
    <property type="protein sequence ID" value="AAB85689.1"/>
    <property type="molecule type" value="Genomic_DNA"/>
</dbReference>
<dbReference type="PANTHER" id="PTHR23245:SF41">
    <property type="entry name" value="TRNA(PHE) (4-DEMETHYLWYOSINE(37)-C(7)) AMINOCARBOXYPROPYLTRANSFERASE"/>
    <property type="match status" value="1"/>
</dbReference>
<dbReference type="Pfam" id="PF02475">
    <property type="entry name" value="TRM5-TYW2_MTfase"/>
    <property type="match status" value="1"/>
</dbReference>
<dbReference type="EnsemblBacteria" id="AAB85689">
    <property type="protein sequence ID" value="AAB85689"/>
    <property type="gene ID" value="MTH_1200"/>
</dbReference>
<dbReference type="EC" id="2.5.1.114" evidence="5"/>
<keyword evidence="5" id="KW-0963">Cytoplasm</keyword>
<dbReference type="HOGENOM" id="CLU_022610_0_2_2"/>
<dbReference type="InterPro" id="IPR030382">
    <property type="entry name" value="MeTrfase_TRM5/TYW2"/>
</dbReference>
<comment type="catalytic activity">
    <reaction evidence="5">
        <text>4-demethylwyosine(37) in tRNA(Phe) + S-adenosyl-L-methionine = 4-demethyl-7-[(3S)-3-amino-3-carboxypropyl]wyosine(37) in tRNA(Phe) + S-methyl-5'-thioadenosine + H(+)</text>
        <dbReference type="Rhea" id="RHEA:36355"/>
        <dbReference type="Rhea" id="RHEA-COMP:10164"/>
        <dbReference type="Rhea" id="RHEA-COMP:10378"/>
        <dbReference type="ChEBI" id="CHEBI:15378"/>
        <dbReference type="ChEBI" id="CHEBI:17509"/>
        <dbReference type="ChEBI" id="CHEBI:59789"/>
        <dbReference type="ChEBI" id="CHEBI:64315"/>
        <dbReference type="ChEBI" id="CHEBI:73550"/>
        <dbReference type="EC" id="2.5.1.114"/>
    </reaction>
</comment>
<organism evidence="7 8">
    <name type="scientific">Methanothermobacter thermautotrophicus (strain ATCC 29096 / DSM 1053 / JCM 10044 / NBRC 100330 / Delta H)</name>
    <name type="common">Methanobacterium thermoautotrophicum</name>
    <dbReference type="NCBI Taxonomy" id="187420"/>
    <lineage>
        <taxon>Archaea</taxon>
        <taxon>Methanobacteriati</taxon>
        <taxon>Methanobacteriota</taxon>
        <taxon>Methanomada group</taxon>
        <taxon>Methanobacteria</taxon>
        <taxon>Methanobacteriales</taxon>
        <taxon>Methanobacteriaceae</taxon>
        <taxon>Methanothermobacter</taxon>
    </lineage>
</organism>
<dbReference type="KEGG" id="mth:MTH_1200"/>
<reference evidence="7 8" key="1">
    <citation type="journal article" date="1997" name="J. Bacteriol.">
        <title>Complete genome sequence of Methanobacterium thermoautotrophicum deltaH: functional analysis and comparative genomics.</title>
        <authorList>
            <person name="Smith D.R."/>
            <person name="Doucette-Stamm L.A."/>
            <person name="Deloughery C."/>
            <person name="Lee H.-M."/>
            <person name="Dubois J."/>
            <person name="Aldredge T."/>
            <person name="Bashirzadeh R."/>
            <person name="Blakely D."/>
            <person name="Cook R."/>
            <person name="Gilbert K."/>
            <person name="Harrison D."/>
            <person name="Hoang L."/>
            <person name="Keagle P."/>
            <person name="Lumm W."/>
            <person name="Pothier B."/>
            <person name="Qiu D."/>
            <person name="Spadafora R."/>
            <person name="Vicare R."/>
            <person name="Wang Y."/>
            <person name="Wierzbowski J."/>
            <person name="Gibson R."/>
            <person name="Jiwani N."/>
            <person name="Caruso A."/>
            <person name="Bush D."/>
            <person name="Safer H."/>
            <person name="Patwell D."/>
            <person name="Prabhakar S."/>
            <person name="McDougall S."/>
            <person name="Shimer G."/>
            <person name="Goyal A."/>
            <person name="Pietrovski S."/>
            <person name="Church G.M."/>
            <person name="Daniels C.J."/>
            <person name="Mao J.-i."/>
            <person name="Rice P."/>
            <person name="Nolling J."/>
            <person name="Reeve J.N."/>
        </authorList>
    </citation>
    <scope>NUCLEOTIDE SEQUENCE [LARGE SCALE GENOMIC DNA]</scope>
    <source>
        <strain evidence="8">ATCC 29096 / DSM 1053 / JCM 10044 / NBRC 100330 / Delta H</strain>
    </source>
</reference>
<dbReference type="GO" id="GO:0008175">
    <property type="term" value="F:tRNA methyltransferase activity"/>
    <property type="evidence" value="ECO:0007669"/>
    <property type="project" value="TreeGrafter"/>
</dbReference>
<feature type="binding site" evidence="5">
    <location>
        <position position="125"/>
    </location>
    <ligand>
        <name>S-adenosyl-L-methionine</name>
        <dbReference type="ChEBI" id="CHEBI:59789"/>
    </ligand>
</feature>
<comment type="function">
    <text evidence="5">S-adenosyl-L-methionine-dependent transferase that acts as a component of the wyosine derivatives biosynthesis pathway. Catalyzes the transfer of the alpha-amino-alpha-carboxypropyl (acp) group from S-adenosyl-L-methionine to 4-demethylwyosine (imG-14), forming 7-aminocarboxypropyl-demethylwyosine (wybutosine-86) at position 37 of tRNA(Phe).</text>
</comment>
<name>O27268_METTH</name>
<evidence type="ECO:0000313" key="8">
    <source>
        <dbReference type="Proteomes" id="UP000005223"/>
    </source>
</evidence>
<evidence type="ECO:0000313" key="7">
    <source>
        <dbReference type="EMBL" id="AAB85689.1"/>
    </source>
</evidence>
<dbReference type="PROSITE" id="PS51684">
    <property type="entry name" value="SAM_MT_TRM5_TYW2"/>
    <property type="match status" value="1"/>
</dbReference>
<dbReference type="Pfam" id="PF25133">
    <property type="entry name" value="TYW2_N_2"/>
    <property type="match status" value="1"/>
</dbReference>